<protein>
    <submittedName>
        <fullName evidence="2">Uncharacterized protein</fullName>
    </submittedName>
</protein>
<proteinExistence type="predicted"/>
<dbReference type="EMBL" id="JARBHA010000015">
    <property type="protein sequence ID" value="KAJ9680284.1"/>
    <property type="molecule type" value="Genomic_DNA"/>
</dbReference>
<comment type="caution">
    <text evidence="2">The sequence shown here is derived from an EMBL/GenBank/DDBJ whole genome shotgun (WGS) entry which is preliminary data.</text>
</comment>
<sequence length="122" mass="12652">MSSAEGNFLSNSGVTSAIIVEDVGIGAGVETGSRQAGFGQTLFEGVRLIAMDLNRCLRCLSRNPALKFVAMSLSSSFSQILGGTTRSTPAFGSLMRAEEDEDGEEDEADGEDGGVGGRVLTL</sequence>
<dbReference type="AlphaFoldDB" id="A0AA38Z0Z0"/>
<reference evidence="2 3" key="1">
    <citation type="journal article" date="2023" name="BMC Biotechnol.">
        <title>Vitis rotundifolia cv Carlos genome sequencing.</title>
        <authorList>
            <person name="Huff M."/>
            <person name="Hulse-Kemp A."/>
            <person name="Scheffler B."/>
            <person name="Youngblood R."/>
            <person name="Simpson S."/>
            <person name="Babiker E."/>
            <person name="Staton M."/>
        </authorList>
    </citation>
    <scope>NUCLEOTIDE SEQUENCE [LARGE SCALE GENOMIC DNA]</scope>
    <source>
        <tissue evidence="2">Leaf</tissue>
    </source>
</reference>
<evidence type="ECO:0000256" key="1">
    <source>
        <dbReference type="SAM" id="MobiDB-lite"/>
    </source>
</evidence>
<feature type="compositionally biased region" description="Gly residues" evidence="1">
    <location>
        <begin position="113"/>
        <end position="122"/>
    </location>
</feature>
<keyword evidence="3" id="KW-1185">Reference proteome</keyword>
<organism evidence="2 3">
    <name type="scientific">Vitis rotundifolia</name>
    <name type="common">Muscadine grape</name>
    <dbReference type="NCBI Taxonomy" id="103349"/>
    <lineage>
        <taxon>Eukaryota</taxon>
        <taxon>Viridiplantae</taxon>
        <taxon>Streptophyta</taxon>
        <taxon>Embryophyta</taxon>
        <taxon>Tracheophyta</taxon>
        <taxon>Spermatophyta</taxon>
        <taxon>Magnoliopsida</taxon>
        <taxon>eudicotyledons</taxon>
        <taxon>Gunneridae</taxon>
        <taxon>Pentapetalae</taxon>
        <taxon>rosids</taxon>
        <taxon>Vitales</taxon>
        <taxon>Vitaceae</taxon>
        <taxon>Viteae</taxon>
        <taxon>Vitis</taxon>
    </lineage>
</organism>
<dbReference type="Proteomes" id="UP001168098">
    <property type="component" value="Unassembled WGS sequence"/>
</dbReference>
<gene>
    <name evidence="2" type="ORF">PVL29_019562</name>
</gene>
<accession>A0AA38Z0Z0</accession>
<feature type="compositionally biased region" description="Acidic residues" evidence="1">
    <location>
        <begin position="98"/>
        <end position="112"/>
    </location>
</feature>
<feature type="region of interest" description="Disordered" evidence="1">
    <location>
        <begin position="86"/>
        <end position="122"/>
    </location>
</feature>
<evidence type="ECO:0000313" key="2">
    <source>
        <dbReference type="EMBL" id="KAJ9680284.1"/>
    </source>
</evidence>
<evidence type="ECO:0000313" key="3">
    <source>
        <dbReference type="Proteomes" id="UP001168098"/>
    </source>
</evidence>
<name>A0AA38Z0Z0_VITRO</name>